<name>A0A7S0ZNS6_NOCSC</name>
<accession>A0A7S0ZNS6</accession>
<gene>
    <name evidence="1" type="ORF">NSCI0253_LOCUS2022</name>
</gene>
<sequence>MVQDFSSSYHTWVVDILASHDVVEWLKRVTEAAPRDVCESPVPKRLRVAGLERDLDSFPCVDELRTISRLGQSRSWAMFDLQLGVLLTAAASQGHEDLNITLVEGAGKMSQFRGWMLELWGSATLLEQHLWSKGLGPARGRLVDHIRAEPLGARLCISWGRHRVQQQPTSPRPPRDAYQAWIAKVVARDQLAALIPGAARRRAVRQLPGAIMERICDYAGDSVEDLLEPSRLRAIMERARAHIWEEFDAELGVLLRSSAARGMTELTVELEDGPLRSYAGWMLHRPQPYLSHQSDLERRYLQKGFSSVAILSGTDFSPSRVTIAWT</sequence>
<reference evidence="1" key="1">
    <citation type="submission" date="2021-01" db="EMBL/GenBank/DDBJ databases">
        <authorList>
            <person name="Corre E."/>
            <person name="Pelletier E."/>
            <person name="Niang G."/>
            <person name="Scheremetjew M."/>
            <person name="Finn R."/>
            <person name="Kale V."/>
            <person name="Holt S."/>
            <person name="Cochrane G."/>
            <person name="Meng A."/>
            <person name="Brown T."/>
            <person name="Cohen L."/>
        </authorList>
    </citation>
    <scope>NUCLEOTIDE SEQUENCE</scope>
</reference>
<organism evidence="1">
    <name type="scientific">Noctiluca scintillans</name>
    <name type="common">Sea sparkle</name>
    <name type="synonym">Red tide dinoflagellate</name>
    <dbReference type="NCBI Taxonomy" id="2966"/>
    <lineage>
        <taxon>Eukaryota</taxon>
        <taxon>Sar</taxon>
        <taxon>Alveolata</taxon>
        <taxon>Dinophyceae</taxon>
        <taxon>Noctilucales</taxon>
        <taxon>Noctilucaceae</taxon>
        <taxon>Noctiluca</taxon>
    </lineage>
</organism>
<dbReference type="EMBL" id="HBFQ01002933">
    <property type="protein sequence ID" value="CAD8827676.1"/>
    <property type="molecule type" value="Transcribed_RNA"/>
</dbReference>
<evidence type="ECO:0000313" key="1">
    <source>
        <dbReference type="EMBL" id="CAD8827676.1"/>
    </source>
</evidence>
<protein>
    <submittedName>
        <fullName evidence="1">Uncharacterized protein</fullName>
    </submittedName>
</protein>
<proteinExistence type="predicted"/>
<dbReference type="AlphaFoldDB" id="A0A7S0ZNS6"/>